<dbReference type="GO" id="GO:0010508">
    <property type="term" value="P:positive regulation of autophagy"/>
    <property type="evidence" value="ECO:0007669"/>
    <property type="project" value="TreeGrafter"/>
</dbReference>
<sequence length="405" mass="47194">MHTMDNRLNNKIDSPIESILYCEFHTTAGPMIVYQMPQSHVTKEQFDSISNYLIPKPELERRLQTVNALGLKVIGYPIGIDHARYPRNRLIFNVCFVCQPHMRTFHYEPLVKKLNKYFEELELECQFLSSPSSRVKIPTILEDIRVKLNEFKACRMDMTSSTTINLKIVKVHPDPEEVLDEQVPVLLTTRSLLRPSRWDLTTQQILPYIDGFRHILRIATEADVEVSLVKACIQNLIYYGIVKLIPIFQYSNSYLPTQRLVELYENEELQQECQRYVSRSGSCDNLPSFRSIFKIFCNMNYGITIRDLCLQFNPNSLNIDEKRLIRFGLMKGLIRRIHRYPVLIEGGESCEVNNTPSPISCINKNLFDGDHNYDQICCKVAKQNLSVKELNDDVERRDDILLIHK</sequence>
<reference evidence="2" key="1">
    <citation type="submission" date="2018-10" db="EMBL/GenBank/DDBJ databases">
        <title>Transcriptome assembly of Aceria tosichella (Wheat curl mite) Type 2.</title>
        <authorList>
            <person name="Scully E.D."/>
            <person name="Geib S.M."/>
            <person name="Palmer N.A."/>
            <person name="Gupta A.K."/>
            <person name="Sarath G."/>
            <person name="Tatineni S."/>
        </authorList>
    </citation>
    <scope>NUCLEOTIDE SEQUENCE</scope>
    <source>
        <strain evidence="2">LincolnNE</strain>
    </source>
</reference>
<dbReference type="GO" id="GO:1990130">
    <property type="term" value="C:GATOR1 complex"/>
    <property type="evidence" value="ECO:0007669"/>
    <property type="project" value="TreeGrafter"/>
</dbReference>
<dbReference type="AlphaFoldDB" id="A0A6G1S6M3"/>
<evidence type="ECO:0000313" key="2">
    <source>
        <dbReference type="EMBL" id="MDE46019.1"/>
    </source>
</evidence>
<dbReference type="GO" id="GO:1904262">
    <property type="term" value="P:negative regulation of TORC1 signaling"/>
    <property type="evidence" value="ECO:0007669"/>
    <property type="project" value="TreeGrafter"/>
</dbReference>
<accession>A0A6G1S6M3</accession>
<evidence type="ECO:0000256" key="1">
    <source>
        <dbReference type="ARBA" id="ARBA00008433"/>
    </source>
</evidence>
<dbReference type="Pfam" id="PF06218">
    <property type="entry name" value="NPR2"/>
    <property type="match status" value="2"/>
</dbReference>
<dbReference type="PANTHER" id="PTHR12991">
    <property type="entry name" value="NITROGEN PERMEASE REGULATOR 2/TUMOR SUPPRESSOR CANDIDATE 4"/>
    <property type="match status" value="1"/>
</dbReference>
<dbReference type="PANTHER" id="PTHR12991:SF10">
    <property type="entry name" value="GATOR COMPLEX PROTEIN NPRL2"/>
    <property type="match status" value="1"/>
</dbReference>
<dbReference type="GO" id="GO:0005774">
    <property type="term" value="C:vacuolar membrane"/>
    <property type="evidence" value="ECO:0007669"/>
    <property type="project" value="TreeGrafter"/>
</dbReference>
<organism evidence="2">
    <name type="scientific">Aceria tosichella</name>
    <name type="common">wheat curl mite</name>
    <dbReference type="NCBI Taxonomy" id="561515"/>
    <lineage>
        <taxon>Eukaryota</taxon>
        <taxon>Metazoa</taxon>
        <taxon>Ecdysozoa</taxon>
        <taxon>Arthropoda</taxon>
        <taxon>Chelicerata</taxon>
        <taxon>Arachnida</taxon>
        <taxon>Acari</taxon>
        <taxon>Acariformes</taxon>
        <taxon>Trombidiformes</taxon>
        <taxon>Prostigmata</taxon>
        <taxon>Eupodina</taxon>
        <taxon>Eriophyoidea</taxon>
        <taxon>Eriophyidae</taxon>
        <taxon>Eriophyinae</taxon>
        <taxon>Aceriini</taxon>
        <taxon>Aceria</taxon>
    </lineage>
</organism>
<comment type="similarity">
    <text evidence="1">Belongs to the NPR2 family.</text>
</comment>
<proteinExistence type="inferred from homology"/>
<dbReference type="InterPro" id="IPR009348">
    <property type="entry name" value="NPR2-like"/>
</dbReference>
<dbReference type="EMBL" id="GGYP01001248">
    <property type="protein sequence ID" value="MDE46019.1"/>
    <property type="molecule type" value="Transcribed_RNA"/>
</dbReference>
<gene>
    <name evidence="2" type="primary">NPRL2</name>
    <name evidence="2" type="ORF">g.9651</name>
</gene>
<dbReference type="GO" id="GO:0005096">
    <property type="term" value="F:GTPase activator activity"/>
    <property type="evidence" value="ECO:0007669"/>
    <property type="project" value="TreeGrafter"/>
</dbReference>
<dbReference type="GO" id="GO:0034198">
    <property type="term" value="P:cellular response to amino acid starvation"/>
    <property type="evidence" value="ECO:0007669"/>
    <property type="project" value="TreeGrafter"/>
</dbReference>
<name>A0A6G1S6M3_9ACAR</name>
<protein>
    <submittedName>
        <fullName evidence="2">Nitrogen permease regulator 2-like protein</fullName>
    </submittedName>
</protein>